<dbReference type="Proteomes" id="UP000195521">
    <property type="component" value="Unassembled WGS sequence"/>
</dbReference>
<reference evidence="2" key="1">
    <citation type="submission" date="2017-04" db="EMBL/GenBank/DDBJ databases">
        <title>Plasmodium gonderi genome.</title>
        <authorList>
            <person name="Arisue N."/>
            <person name="Honma H."/>
            <person name="Kawai S."/>
            <person name="Tougan T."/>
            <person name="Tanabe K."/>
            <person name="Horii T."/>
        </authorList>
    </citation>
    <scope>NUCLEOTIDE SEQUENCE [LARGE SCALE GENOMIC DNA]</scope>
    <source>
        <strain evidence="2">ATCC 30045</strain>
    </source>
</reference>
<evidence type="ECO:0000313" key="1">
    <source>
        <dbReference type="EMBL" id="GAW84550.1"/>
    </source>
</evidence>
<keyword evidence="2" id="KW-1185">Reference proteome</keyword>
<dbReference type="EMBL" id="BDQF01000421">
    <property type="protein sequence ID" value="GAW84550.1"/>
    <property type="molecule type" value="Genomic_DNA"/>
</dbReference>
<dbReference type="GeneID" id="39745358"/>
<dbReference type="RefSeq" id="XP_028547139.1">
    <property type="nucleotide sequence ID" value="XM_028691338.1"/>
</dbReference>
<sequence length="267" mass="31456">MRKSINYWVHLFPLFNDIIDNYKDAYGGAIWERACPTILNDSLIDESLKNSPNNKKICIQAMFYLSDISAIKNELLRETACIYFYYWICHNIQNISNVQDIKNNYDAFLKVFKANVKGHPTYICENQMDGIMDEDLAILKDINGMYKKYDRNNWSNMNYNKNDFYQAAIRTINKINEKIETKDTLSCETTKNTISQIPNSCKSSIFFPVIITMMYTKFGSWLDVVILRRTNEMNNISEEIKRMQGNDREISITRNIRHNILYNAQKF</sequence>
<gene>
    <name evidence="1" type="ORF">PGO_003605</name>
</gene>
<accession>A0A1Y1JQQ0</accession>
<name>A0A1Y1JQQ0_PLAGO</name>
<evidence type="ECO:0000313" key="2">
    <source>
        <dbReference type="Proteomes" id="UP000195521"/>
    </source>
</evidence>
<comment type="caution">
    <text evidence="1">The sequence shown here is derived from an EMBL/GenBank/DDBJ whole genome shotgun (WGS) entry which is preliminary data.</text>
</comment>
<proteinExistence type="predicted"/>
<dbReference type="AlphaFoldDB" id="A0A1Y1JQQ0"/>
<organism evidence="1 2">
    <name type="scientific">Plasmodium gonderi</name>
    <dbReference type="NCBI Taxonomy" id="77519"/>
    <lineage>
        <taxon>Eukaryota</taxon>
        <taxon>Sar</taxon>
        <taxon>Alveolata</taxon>
        <taxon>Apicomplexa</taxon>
        <taxon>Aconoidasida</taxon>
        <taxon>Haemosporida</taxon>
        <taxon>Plasmodiidae</taxon>
        <taxon>Plasmodium</taxon>
        <taxon>Plasmodium (Plasmodium)</taxon>
    </lineage>
</organism>
<protein>
    <submittedName>
        <fullName evidence="1">Variable surface protein</fullName>
    </submittedName>
</protein>